<evidence type="ECO:0000313" key="4">
    <source>
        <dbReference type="EMBL" id="KRL98811.1"/>
    </source>
</evidence>
<keyword evidence="5" id="KW-1185">Reference proteome</keyword>
<dbReference type="PANTHER" id="PTHR30055">
    <property type="entry name" value="HTH-TYPE TRANSCRIPTIONAL REGULATOR RUTR"/>
    <property type="match status" value="1"/>
</dbReference>
<dbReference type="InterPro" id="IPR050109">
    <property type="entry name" value="HTH-type_TetR-like_transc_reg"/>
</dbReference>
<evidence type="ECO:0000256" key="1">
    <source>
        <dbReference type="ARBA" id="ARBA00023125"/>
    </source>
</evidence>
<name>A0A0R1VA66_9LACO</name>
<dbReference type="InterPro" id="IPR036271">
    <property type="entry name" value="Tet_transcr_reg_TetR-rel_C_sf"/>
</dbReference>
<keyword evidence="1 2" id="KW-0238">DNA-binding</keyword>
<accession>A0A0R1VA66</accession>
<dbReference type="PRINTS" id="PR00455">
    <property type="entry name" value="HTHTETR"/>
</dbReference>
<dbReference type="InterPro" id="IPR009057">
    <property type="entry name" value="Homeodomain-like_sf"/>
</dbReference>
<gene>
    <name evidence="4" type="ORF">FD50_GL000624</name>
</gene>
<organism evidence="4 5">
    <name type="scientific">Liquorilactobacillus satsumensis DSM 16230 = JCM 12392</name>
    <dbReference type="NCBI Taxonomy" id="1423801"/>
    <lineage>
        <taxon>Bacteria</taxon>
        <taxon>Bacillati</taxon>
        <taxon>Bacillota</taxon>
        <taxon>Bacilli</taxon>
        <taxon>Lactobacillales</taxon>
        <taxon>Lactobacillaceae</taxon>
        <taxon>Liquorilactobacillus</taxon>
    </lineage>
</organism>
<dbReference type="SUPFAM" id="SSF46689">
    <property type="entry name" value="Homeodomain-like"/>
    <property type="match status" value="1"/>
</dbReference>
<dbReference type="RefSeq" id="WP_056960749.1">
    <property type="nucleotide sequence ID" value="NZ_AZFQ01000036.1"/>
</dbReference>
<dbReference type="AlphaFoldDB" id="A0A0R1VA66"/>
<dbReference type="PANTHER" id="PTHR30055:SF222">
    <property type="entry name" value="REGULATORY PROTEIN"/>
    <property type="match status" value="1"/>
</dbReference>
<dbReference type="GO" id="GO:0006355">
    <property type="term" value="P:regulation of DNA-templated transcription"/>
    <property type="evidence" value="ECO:0007669"/>
    <property type="project" value="UniProtKB-ARBA"/>
</dbReference>
<protein>
    <submittedName>
        <fullName evidence="4">Transcriptional regulator, TetR family</fullName>
    </submittedName>
</protein>
<proteinExistence type="predicted"/>
<dbReference type="Proteomes" id="UP000051166">
    <property type="component" value="Unassembled WGS sequence"/>
</dbReference>
<evidence type="ECO:0000259" key="3">
    <source>
        <dbReference type="PROSITE" id="PS50977"/>
    </source>
</evidence>
<feature type="DNA-binding region" description="H-T-H motif" evidence="2">
    <location>
        <begin position="43"/>
        <end position="62"/>
    </location>
</feature>
<dbReference type="SUPFAM" id="SSF48498">
    <property type="entry name" value="Tetracyclin repressor-like, C-terminal domain"/>
    <property type="match status" value="1"/>
</dbReference>
<dbReference type="EMBL" id="AZFQ01000036">
    <property type="protein sequence ID" value="KRL98811.1"/>
    <property type="molecule type" value="Genomic_DNA"/>
</dbReference>
<sequence length="216" mass="24071">MAINSVNVLFTHALADTALSAKQKEVLKASLVLFSEQGFDRTSTSDIAKKAGVSEGTVYKQFKTKEGILAAILKPFAQSVIPTAASEFVTMISSTSYPSLEEFLRHVVQNRMQFAKENKLQLKIFAQELLHNTELVQALEAEIKPKLIKQMGQVLEYYQKQGQLVAWPAVRIFRYVISVVFSYLVPYLLLELPLDVEEASQEAVEFLLGGLSPATK</sequence>
<dbReference type="InterPro" id="IPR001647">
    <property type="entry name" value="HTH_TetR"/>
</dbReference>
<dbReference type="Pfam" id="PF00440">
    <property type="entry name" value="TetR_N"/>
    <property type="match status" value="1"/>
</dbReference>
<dbReference type="OrthoDB" id="9780824at2"/>
<evidence type="ECO:0000313" key="5">
    <source>
        <dbReference type="Proteomes" id="UP000051166"/>
    </source>
</evidence>
<dbReference type="Gene3D" id="1.10.357.10">
    <property type="entry name" value="Tetracycline Repressor, domain 2"/>
    <property type="match status" value="1"/>
</dbReference>
<dbReference type="PATRIC" id="fig|1423801.4.peg.633"/>
<dbReference type="STRING" id="1423801.FD50_GL000624"/>
<evidence type="ECO:0000256" key="2">
    <source>
        <dbReference type="PROSITE-ProRule" id="PRU00335"/>
    </source>
</evidence>
<dbReference type="PROSITE" id="PS50977">
    <property type="entry name" value="HTH_TETR_2"/>
    <property type="match status" value="1"/>
</dbReference>
<dbReference type="GeneID" id="98308049"/>
<dbReference type="GO" id="GO:0003677">
    <property type="term" value="F:DNA binding"/>
    <property type="evidence" value="ECO:0007669"/>
    <property type="project" value="UniProtKB-UniRule"/>
</dbReference>
<feature type="domain" description="HTH tetR-type" evidence="3">
    <location>
        <begin position="20"/>
        <end position="80"/>
    </location>
</feature>
<comment type="caution">
    <text evidence="4">The sequence shown here is derived from an EMBL/GenBank/DDBJ whole genome shotgun (WGS) entry which is preliminary data.</text>
</comment>
<reference evidence="4 5" key="1">
    <citation type="journal article" date="2015" name="Genome Announc.">
        <title>Expanding the biotechnology potential of lactobacilli through comparative genomics of 213 strains and associated genera.</title>
        <authorList>
            <person name="Sun Z."/>
            <person name="Harris H.M."/>
            <person name="McCann A."/>
            <person name="Guo C."/>
            <person name="Argimon S."/>
            <person name="Zhang W."/>
            <person name="Yang X."/>
            <person name="Jeffery I.B."/>
            <person name="Cooney J.C."/>
            <person name="Kagawa T.F."/>
            <person name="Liu W."/>
            <person name="Song Y."/>
            <person name="Salvetti E."/>
            <person name="Wrobel A."/>
            <person name="Rasinkangas P."/>
            <person name="Parkhill J."/>
            <person name="Rea M.C."/>
            <person name="O'Sullivan O."/>
            <person name="Ritari J."/>
            <person name="Douillard F.P."/>
            <person name="Paul Ross R."/>
            <person name="Yang R."/>
            <person name="Briner A.E."/>
            <person name="Felis G.E."/>
            <person name="de Vos W.M."/>
            <person name="Barrangou R."/>
            <person name="Klaenhammer T.R."/>
            <person name="Caufield P.W."/>
            <person name="Cui Y."/>
            <person name="Zhang H."/>
            <person name="O'Toole P.W."/>
        </authorList>
    </citation>
    <scope>NUCLEOTIDE SEQUENCE [LARGE SCALE GENOMIC DNA]</scope>
    <source>
        <strain evidence="4 5">DSM 16230</strain>
    </source>
</reference>